<keyword evidence="4" id="KW-1185">Reference proteome</keyword>
<protein>
    <submittedName>
        <fullName evidence="3">Phosphatase PAP2 family protein</fullName>
    </submittedName>
</protein>
<dbReference type="RefSeq" id="WP_382316518.1">
    <property type="nucleotide sequence ID" value="NZ_JBHUFD010000018.1"/>
</dbReference>
<dbReference type="InterPro" id="IPR000326">
    <property type="entry name" value="PAP2/HPO"/>
</dbReference>
<dbReference type="EMBL" id="JBHUFD010000018">
    <property type="protein sequence ID" value="MFD1874586.1"/>
    <property type="molecule type" value="Genomic_DNA"/>
</dbReference>
<sequence length="275" mass="29154">MKHLSALLLAGTLGLASLPATAQKAPSPYHTRFAIDAPIIAGELAVSGFGLYRSMQRSGLNATELAALRKEDVPRFDRFSAGYFSESAQTASDLLCYPALAIAPGLLALSPAIRSHYGQVAVLYVQTVLAADALFTTSIGNLPRYRPFLYGTEGGDQRTSRIETNSFFAGHTAHTAAATFFAAKVFHDFNPDSPAQPYVWGAAAAVPAAVAYCRIRAGKHFLSDNIVGYAVGATMGVVVPQLHKMAGRRGISLSPLQGVNVNGYAYSGMLLSKQL</sequence>
<dbReference type="Proteomes" id="UP001597197">
    <property type="component" value="Unassembled WGS sequence"/>
</dbReference>
<dbReference type="SUPFAM" id="SSF48317">
    <property type="entry name" value="Acid phosphatase/Vanadium-dependent haloperoxidase"/>
    <property type="match status" value="1"/>
</dbReference>
<gene>
    <name evidence="3" type="ORF">ACFSDX_19270</name>
</gene>
<name>A0ABW4QZM4_9BACT</name>
<evidence type="ECO:0000313" key="3">
    <source>
        <dbReference type="EMBL" id="MFD1874586.1"/>
    </source>
</evidence>
<keyword evidence="1" id="KW-0732">Signal</keyword>
<feature type="signal peptide" evidence="1">
    <location>
        <begin position="1"/>
        <end position="22"/>
    </location>
</feature>
<dbReference type="SMART" id="SM00014">
    <property type="entry name" value="acidPPc"/>
    <property type="match status" value="1"/>
</dbReference>
<evidence type="ECO:0000256" key="1">
    <source>
        <dbReference type="SAM" id="SignalP"/>
    </source>
</evidence>
<dbReference type="Gene3D" id="1.20.144.10">
    <property type="entry name" value="Phosphatidic acid phosphatase type 2/haloperoxidase"/>
    <property type="match status" value="1"/>
</dbReference>
<reference evidence="4" key="1">
    <citation type="journal article" date="2019" name="Int. J. Syst. Evol. Microbiol.">
        <title>The Global Catalogue of Microorganisms (GCM) 10K type strain sequencing project: providing services to taxonomists for standard genome sequencing and annotation.</title>
        <authorList>
            <consortium name="The Broad Institute Genomics Platform"/>
            <consortium name="The Broad Institute Genome Sequencing Center for Infectious Disease"/>
            <person name="Wu L."/>
            <person name="Ma J."/>
        </authorList>
    </citation>
    <scope>NUCLEOTIDE SEQUENCE [LARGE SCALE GENOMIC DNA]</scope>
    <source>
        <strain evidence="4">CGMCC 1.15795</strain>
    </source>
</reference>
<accession>A0ABW4QZM4</accession>
<feature type="domain" description="Phosphatidic acid phosphatase type 2/haloperoxidase" evidence="2">
    <location>
        <begin position="122"/>
        <end position="240"/>
    </location>
</feature>
<evidence type="ECO:0000259" key="2">
    <source>
        <dbReference type="SMART" id="SM00014"/>
    </source>
</evidence>
<comment type="caution">
    <text evidence="3">The sequence shown here is derived from an EMBL/GenBank/DDBJ whole genome shotgun (WGS) entry which is preliminary data.</text>
</comment>
<proteinExistence type="predicted"/>
<organism evidence="3 4">
    <name type="scientific">Hymenobacter bucti</name>
    <dbReference type="NCBI Taxonomy" id="1844114"/>
    <lineage>
        <taxon>Bacteria</taxon>
        <taxon>Pseudomonadati</taxon>
        <taxon>Bacteroidota</taxon>
        <taxon>Cytophagia</taxon>
        <taxon>Cytophagales</taxon>
        <taxon>Hymenobacteraceae</taxon>
        <taxon>Hymenobacter</taxon>
    </lineage>
</organism>
<feature type="chain" id="PRO_5046676129" evidence="1">
    <location>
        <begin position="23"/>
        <end position="275"/>
    </location>
</feature>
<evidence type="ECO:0000313" key="4">
    <source>
        <dbReference type="Proteomes" id="UP001597197"/>
    </source>
</evidence>
<dbReference type="InterPro" id="IPR036938">
    <property type="entry name" value="PAP2/HPO_sf"/>
</dbReference>
<dbReference type="Pfam" id="PF01569">
    <property type="entry name" value="PAP2"/>
    <property type="match status" value="1"/>
</dbReference>